<dbReference type="SUPFAM" id="SSF56235">
    <property type="entry name" value="N-terminal nucleophile aminohydrolases (Ntn hydrolases)"/>
    <property type="match status" value="1"/>
</dbReference>
<dbReference type="KEGG" id="nfn:NFRAN_0324"/>
<dbReference type="Pfam" id="PF00227">
    <property type="entry name" value="Proteasome"/>
    <property type="match status" value="1"/>
</dbReference>
<name>A0A484I4Q9_9ARCH</name>
<dbReference type="RefSeq" id="WP_134482732.1">
    <property type="nucleotide sequence ID" value="NZ_LR216287.1"/>
</dbReference>
<dbReference type="CDD" id="cd01906">
    <property type="entry name" value="proteasome_protease_HslV"/>
    <property type="match status" value="1"/>
</dbReference>
<dbReference type="InterPro" id="IPR001353">
    <property type="entry name" value="Proteasome_sua/b"/>
</dbReference>
<dbReference type="EMBL" id="LR216287">
    <property type="protein sequence ID" value="VFJ12645.1"/>
    <property type="molecule type" value="Genomic_DNA"/>
</dbReference>
<dbReference type="EC" id="3.4.25.1" evidence="1"/>
<dbReference type="InterPro" id="IPR029055">
    <property type="entry name" value="Ntn_hydrolases_N"/>
</dbReference>
<dbReference type="GO" id="GO:0005839">
    <property type="term" value="C:proteasome core complex"/>
    <property type="evidence" value="ECO:0007669"/>
    <property type="project" value="InterPro"/>
</dbReference>
<proteinExistence type="predicted"/>
<reference evidence="1 2" key="1">
    <citation type="submission" date="2019-02" db="EMBL/GenBank/DDBJ databases">
        <authorList>
            <person name="Lehtovirta-Morley E L."/>
        </authorList>
    </citation>
    <scope>NUCLEOTIDE SEQUENCE [LARGE SCALE GENOMIC DNA]</scope>
    <source>
        <strain evidence="1">NFRAN1</strain>
    </source>
</reference>
<gene>
    <name evidence="1" type="ORF">NFRAN_0324</name>
</gene>
<keyword evidence="1" id="KW-0378">Hydrolase</keyword>
<dbReference type="AlphaFoldDB" id="A0A484I4Q9"/>
<dbReference type="GO" id="GO:0004175">
    <property type="term" value="F:endopeptidase activity"/>
    <property type="evidence" value="ECO:0007669"/>
    <property type="project" value="UniProtKB-ARBA"/>
</dbReference>
<dbReference type="Proteomes" id="UP000294299">
    <property type="component" value="Chromosome NFRAN"/>
</dbReference>
<evidence type="ECO:0000313" key="1">
    <source>
        <dbReference type="EMBL" id="VFJ12645.1"/>
    </source>
</evidence>
<dbReference type="GO" id="GO:0051603">
    <property type="term" value="P:proteolysis involved in protein catabolic process"/>
    <property type="evidence" value="ECO:0007669"/>
    <property type="project" value="InterPro"/>
</dbReference>
<sequence length="258" mass="28907">MTTALLIKSKEGIVLASDSQGTASKIKLTMKKIYKINSHLGVAASGDSSQIELLVQELEQNFPNQIESESEFKTRMYSCMVNLHRVYNINHSFLCGYGNVRLFFTPFSLVAGIPRIGDSFIYRMGFGTMGRNNEISPYLYKITGDFTSIGSGSAYARLVLLQQERLYSSVNLKLSDLSIDHNVGISIYVINEVKQLDLETGGKIQVAIVGRDGYKNLSCEEQTQCYNVMTDNLLTSLNDNFLDKDKSIKVIRSIFPYE</sequence>
<dbReference type="Gene3D" id="3.60.20.10">
    <property type="entry name" value="Glutamine Phosphoribosylpyrophosphate, subunit 1, domain 1"/>
    <property type="match status" value="1"/>
</dbReference>
<accession>A0A484I4Q9</accession>
<keyword evidence="2" id="KW-1185">Reference proteome</keyword>
<dbReference type="OrthoDB" id="11400at2157"/>
<dbReference type="GeneID" id="39419877"/>
<protein>
    <submittedName>
        <fullName evidence="1">Putative Proteasome endopeptidase complex</fullName>
        <ecNumber evidence="1">3.4.25.1</ecNumber>
    </submittedName>
</protein>
<evidence type="ECO:0000313" key="2">
    <source>
        <dbReference type="Proteomes" id="UP000294299"/>
    </source>
</evidence>
<organism evidence="1 2">
    <name type="scientific">Candidatus Nitrosocosmicus franklandianus</name>
    <dbReference type="NCBI Taxonomy" id="1798806"/>
    <lineage>
        <taxon>Archaea</taxon>
        <taxon>Nitrososphaerota</taxon>
        <taxon>Nitrososphaeria</taxon>
        <taxon>Nitrososphaerales</taxon>
        <taxon>Nitrososphaeraceae</taxon>
        <taxon>Candidatus Nitrosocosmicus</taxon>
    </lineage>
</organism>
<keyword evidence="1" id="KW-0647">Proteasome</keyword>